<name>A0AAE3M7Y3_9BACT</name>
<keyword evidence="3 5" id="KW-1133">Transmembrane helix</keyword>
<comment type="subcellular location">
    <subcellularLocation>
        <location evidence="1">Membrane</location>
        <topology evidence="1">Multi-pass membrane protein</topology>
    </subcellularLocation>
</comment>
<feature type="domain" description="Yip1" evidence="6">
    <location>
        <begin position="7"/>
        <end position="184"/>
    </location>
</feature>
<organism evidence="7 8">
    <name type="scientific">Plebeiibacterium sediminum</name>
    <dbReference type="NCBI Taxonomy" id="2992112"/>
    <lineage>
        <taxon>Bacteria</taxon>
        <taxon>Pseudomonadati</taxon>
        <taxon>Bacteroidota</taxon>
        <taxon>Bacteroidia</taxon>
        <taxon>Marinilabiliales</taxon>
        <taxon>Marinilabiliaceae</taxon>
        <taxon>Plebeiibacterium</taxon>
    </lineage>
</organism>
<evidence type="ECO:0000313" key="8">
    <source>
        <dbReference type="Proteomes" id="UP001209229"/>
    </source>
</evidence>
<dbReference type="RefSeq" id="WP_301192477.1">
    <property type="nucleotide sequence ID" value="NZ_JAPDPJ010000071.1"/>
</dbReference>
<feature type="transmembrane region" description="Helical" evidence="5">
    <location>
        <begin position="99"/>
        <end position="122"/>
    </location>
</feature>
<evidence type="ECO:0000256" key="2">
    <source>
        <dbReference type="ARBA" id="ARBA00022692"/>
    </source>
</evidence>
<dbReference type="InterPro" id="IPR006977">
    <property type="entry name" value="Yip1_dom"/>
</dbReference>
<feature type="transmembrane region" description="Helical" evidence="5">
    <location>
        <begin position="24"/>
        <end position="43"/>
    </location>
</feature>
<dbReference type="EMBL" id="JAPDPJ010000071">
    <property type="protein sequence ID" value="MCW3788921.1"/>
    <property type="molecule type" value="Genomic_DNA"/>
</dbReference>
<protein>
    <submittedName>
        <fullName evidence="7">YIP1 family protein</fullName>
    </submittedName>
</protein>
<feature type="transmembrane region" description="Helical" evidence="5">
    <location>
        <begin position="168"/>
        <end position="185"/>
    </location>
</feature>
<feature type="transmembrane region" description="Helical" evidence="5">
    <location>
        <begin position="63"/>
        <end position="87"/>
    </location>
</feature>
<evidence type="ECO:0000256" key="4">
    <source>
        <dbReference type="ARBA" id="ARBA00023136"/>
    </source>
</evidence>
<dbReference type="AlphaFoldDB" id="A0AAE3M7Y3"/>
<evidence type="ECO:0000313" key="7">
    <source>
        <dbReference type="EMBL" id="MCW3788921.1"/>
    </source>
</evidence>
<gene>
    <name evidence="7" type="ORF">OM075_20800</name>
</gene>
<evidence type="ECO:0000256" key="1">
    <source>
        <dbReference type="ARBA" id="ARBA00004141"/>
    </source>
</evidence>
<dbReference type="Pfam" id="PF04893">
    <property type="entry name" value="Yip1"/>
    <property type="match status" value="1"/>
</dbReference>
<sequence length="186" mass="21288">MTIKKFILNPLDRFQYNLVKENKIPVFVFPLLYGTLVAISLSLNNYGYSKIGDLLGHLPLMIITRAVLILISCFIYSWIVLLISLLLKGLSNINYTFSLVSYSLIPLIIGALIFLILKLIFITANASMYSFKLLYKFIYYFQHVFNLWTIYLLIIGNAMINDFSKMKSIIACAGIITIFIILSVVY</sequence>
<dbReference type="GO" id="GO:0016020">
    <property type="term" value="C:membrane"/>
    <property type="evidence" value="ECO:0007669"/>
    <property type="project" value="UniProtKB-SubCell"/>
</dbReference>
<feature type="transmembrane region" description="Helical" evidence="5">
    <location>
        <begin position="137"/>
        <end position="156"/>
    </location>
</feature>
<evidence type="ECO:0000256" key="3">
    <source>
        <dbReference type="ARBA" id="ARBA00022989"/>
    </source>
</evidence>
<evidence type="ECO:0000256" key="5">
    <source>
        <dbReference type="SAM" id="Phobius"/>
    </source>
</evidence>
<proteinExistence type="predicted"/>
<dbReference type="Proteomes" id="UP001209229">
    <property type="component" value="Unassembled WGS sequence"/>
</dbReference>
<keyword evidence="4 5" id="KW-0472">Membrane</keyword>
<accession>A0AAE3M7Y3</accession>
<comment type="caution">
    <text evidence="7">The sequence shown here is derived from an EMBL/GenBank/DDBJ whole genome shotgun (WGS) entry which is preliminary data.</text>
</comment>
<keyword evidence="2 5" id="KW-0812">Transmembrane</keyword>
<keyword evidence="8" id="KW-1185">Reference proteome</keyword>
<evidence type="ECO:0000259" key="6">
    <source>
        <dbReference type="Pfam" id="PF04893"/>
    </source>
</evidence>
<reference evidence="7" key="1">
    <citation type="submission" date="2022-10" db="EMBL/GenBank/DDBJ databases">
        <authorList>
            <person name="Yu W.X."/>
        </authorList>
    </citation>
    <scope>NUCLEOTIDE SEQUENCE</scope>
    <source>
        <strain evidence="7">AAT</strain>
    </source>
</reference>